<dbReference type="AlphaFoldDB" id="A0A0V0RCK6"/>
<proteinExistence type="predicted"/>
<organism evidence="1 2">
    <name type="scientific">Trichinella nelsoni</name>
    <dbReference type="NCBI Taxonomy" id="6336"/>
    <lineage>
        <taxon>Eukaryota</taxon>
        <taxon>Metazoa</taxon>
        <taxon>Ecdysozoa</taxon>
        <taxon>Nematoda</taxon>
        <taxon>Enoplea</taxon>
        <taxon>Dorylaimia</taxon>
        <taxon>Trichinellida</taxon>
        <taxon>Trichinellidae</taxon>
        <taxon>Trichinella</taxon>
    </lineage>
</organism>
<sequence>MKHYRSCKTDVKSNISSCSELHNSTNFEICETLYFNVTVIPKKFTSESVLDSD</sequence>
<dbReference type="EMBL" id="JYDL01000597">
    <property type="protein sequence ID" value="KRX12244.1"/>
    <property type="molecule type" value="Genomic_DNA"/>
</dbReference>
<comment type="caution">
    <text evidence="1">The sequence shown here is derived from an EMBL/GenBank/DDBJ whole genome shotgun (WGS) entry which is preliminary data.</text>
</comment>
<dbReference type="Proteomes" id="UP000054630">
    <property type="component" value="Unassembled WGS sequence"/>
</dbReference>
<reference evidence="1 2" key="1">
    <citation type="submission" date="2015-01" db="EMBL/GenBank/DDBJ databases">
        <title>Evolution of Trichinella species and genotypes.</title>
        <authorList>
            <person name="Korhonen P.K."/>
            <person name="Edoardo P."/>
            <person name="Giuseppe L.R."/>
            <person name="Gasser R.B."/>
        </authorList>
    </citation>
    <scope>NUCLEOTIDE SEQUENCE [LARGE SCALE GENOMIC DNA]</scope>
    <source>
        <strain evidence="1">ISS37</strain>
    </source>
</reference>
<gene>
    <name evidence="1" type="ORF">T07_4985</name>
</gene>
<evidence type="ECO:0000313" key="2">
    <source>
        <dbReference type="Proteomes" id="UP000054630"/>
    </source>
</evidence>
<evidence type="ECO:0000313" key="1">
    <source>
        <dbReference type="EMBL" id="KRX12244.1"/>
    </source>
</evidence>
<keyword evidence="2" id="KW-1185">Reference proteome</keyword>
<name>A0A0V0RCK6_9BILA</name>
<protein>
    <submittedName>
        <fullName evidence="1">Uncharacterized protein</fullName>
    </submittedName>
</protein>
<accession>A0A0V0RCK6</accession>